<dbReference type="InterPro" id="IPR013320">
    <property type="entry name" value="ConA-like_dom_sf"/>
</dbReference>
<comment type="similarity">
    <text evidence="2">Belongs to the SKN1/KRE6 family.</text>
</comment>
<dbReference type="FunFam" id="2.60.120.200:FF:000140">
    <property type="entry name" value="Beta-glucan synthesis-associated protein"/>
    <property type="match status" value="1"/>
</dbReference>
<dbReference type="GO" id="GO:0005886">
    <property type="term" value="C:plasma membrane"/>
    <property type="evidence" value="ECO:0007669"/>
    <property type="project" value="TreeGrafter"/>
</dbReference>
<evidence type="ECO:0000256" key="7">
    <source>
        <dbReference type="ARBA" id="ARBA00023180"/>
    </source>
</evidence>
<feature type="transmembrane region" description="Helical" evidence="10">
    <location>
        <begin position="47"/>
        <end position="70"/>
    </location>
</feature>
<dbReference type="GO" id="GO:0015926">
    <property type="term" value="F:glucosidase activity"/>
    <property type="evidence" value="ECO:0007669"/>
    <property type="project" value="TreeGrafter"/>
</dbReference>
<evidence type="ECO:0000256" key="2">
    <source>
        <dbReference type="ARBA" id="ARBA00010962"/>
    </source>
</evidence>
<dbReference type="GO" id="GO:0005789">
    <property type="term" value="C:endoplasmic reticulum membrane"/>
    <property type="evidence" value="ECO:0007669"/>
    <property type="project" value="TreeGrafter"/>
</dbReference>
<protein>
    <submittedName>
        <fullName evidence="12">Glycoside hydrolase family 16 protein</fullName>
    </submittedName>
</protein>
<evidence type="ECO:0000256" key="6">
    <source>
        <dbReference type="ARBA" id="ARBA00023136"/>
    </source>
</evidence>
<evidence type="ECO:0000256" key="5">
    <source>
        <dbReference type="ARBA" id="ARBA00022989"/>
    </source>
</evidence>
<evidence type="ECO:0000313" key="12">
    <source>
        <dbReference type="EMBL" id="KIY71730.1"/>
    </source>
</evidence>
<keyword evidence="6 10" id="KW-0472">Membrane</keyword>
<keyword evidence="8" id="KW-0961">Cell wall biogenesis/degradation</keyword>
<keyword evidence="3 10" id="KW-0812">Transmembrane</keyword>
<dbReference type="InterPro" id="IPR000757">
    <property type="entry name" value="Beta-glucanase-like"/>
</dbReference>
<evidence type="ECO:0000256" key="3">
    <source>
        <dbReference type="ARBA" id="ARBA00022692"/>
    </source>
</evidence>
<evidence type="ECO:0000256" key="9">
    <source>
        <dbReference type="SAM" id="MobiDB-lite"/>
    </source>
</evidence>
<feature type="region of interest" description="Disordered" evidence="9">
    <location>
        <begin position="257"/>
        <end position="302"/>
    </location>
</feature>
<evidence type="ECO:0000256" key="10">
    <source>
        <dbReference type="SAM" id="Phobius"/>
    </source>
</evidence>
<dbReference type="Pfam" id="PF03935">
    <property type="entry name" value="SKN1_KRE6_Sbg1"/>
    <property type="match status" value="1"/>
</dbReference>
<dbReference type="GO" id="GO:0006078">
    <property type="term" value="P:(1-&gt;6)-beta-D-glucan biosynthetic process"/>
    <property type="evidence" value="ECO:0007669"/>
    <property type="project" value="TreeGrafter"/>
</dbReference>
<keyword evidence="12" id="KW-0378">Hydrolase</keyword>
<sequence length="531" mass="59364">MDFANTSTVPAYLWDKDPDLDDALHNPDPVRDAKLDRSFTFFSSRGWLNVSALVILVAGLVTLFAGYPIIDYYARADPDNGGYNLGGINGSGQVPDLPGLPSLIDSDTPQSAYTRTGFDGKKYNLVFSDEFELDGRTFYPGEDPYWEAMDFHYWPTGDLEWYDPSAATTKDGKLVLTMTMEDTHDLNWKSAMLQGWNKLCFTTGYVEVSVSFPGAHDTAGFWPGVWTMGNLGRAGYGASTQGMWPYSYDTCDVGTFPNQMTADNEPANAANGNSNGDGPVSELPGQRTSACTCPGGDHPGPKNSVGRAAPEIDILEHQIETQQWQGQVSQSFQVAPFDYQYKINNNSDTYTFYDDSITEFNSYRGSSLQQAVSALTFVDKNDYGGQQYGVFGVEYWSDPNDRSAGYIEWVTDGKPSWRVNADAIGPNDEVEIGQRIIPEEPMYMVLNFGMAYNFQPQDYSKLTWPNNMYIDYVRIYQREGLKKKDYLSCDPEAHPTKDYIESHIKAYSDPNVTTWDAAGFTFPRNRLYDGC</sequence>
<dbReference type="SUPFAM" id="SSF49899">
    <property type="entry name" value="Concanavalin A-like lectins/glucanases"/>
    <property type="match status" value="1"/>
</dbReference>
<reference evidence="12 13" key="1">
    <citation type="journal article" date="2015" name="Fungal Genet. Biol.">
        <title>Evolution of novel wood decay mechanisms in Agaricales revealed by the genome sequences of Fistulina hepatica and Cylindrobasidium torrendii.</title>
        <authorList>
            <person name="Floudas D."/>
            <person name="Held B.W."/>
            <person name="Riley R."/>
            <person name="Nagy L.G."/>
            <person name="Koehler G."/>
            <person name="Ransdell A.S."/>
            <person name="Younus H."/>
            <person name="Chow J."/>
            <person name="Chiniquy J."/>
            <person name="Lipzen A."/>
            <person name="Tritt A."/>
            <person name="Sun H."/>
            <person name="Haridas S."/>
            <person name="LaButti K."/>
            <person name="Ohm R.A."/>
            <person name="Kues U."/>
            <person name="Blanchette R.A."/>
            <person name="Grigoriev I.V."/>
            <person name="Minto R.E."/>
            <person name="Hibbett D.S."/>
        </authorList>
    </citation>
    <scope>NUCLEOTIDE SEQUENCE [LARGE SCALE GENOMIC DNA]</scope>
    <source>
        <strain evidence="12 13">FP15055 ss-10</strain>
    </source>
</reference>
<dbReference type="FunFam" id="2.60.120.200:FF:000135">
    <property type="entry name" value="Related to KRE6-glucan synthase subunit"/>
    <property type="match status" value="1"/>
</dbReference>
<evidence type="ECO:0000256" key="8">
    <source>
        <dbReference type="ARBA" id="ARBA00023316"/>
    </source>
</evidence>
<evidence type="ECO:0000259" key="11">
    <source>
        <dbReference type="PROSITE" id="PS51762"/>
    </source>
</evidence>
<name>A0A0D7BNH9_9AGAR</name>
<dbReference type="EMBL" id="KN880451">
    <property type="protein sequence ID" value="KIY71730.1"/>
    <property type="molecule type" value="Genomic_DNA"/>
</dbReference>
<comment type="subcellular location">
    <subcellularLocation>
        <location evidence="1">Membrane</location>
        <topology evidence="1">Single-pass type II membrane protein</topology>
    </subcellularLocation>
</comment>
<evidence type="ECO:0000256" key="4">
    <source>
        <dbReference type="ARBA" id="ARBA00022968"/>
    </source>
</evidence>
<evidence type="ECO:0000313" key="13">
    <source>
        <dbReference type="Proteomes" id="UP000054007"/>
    </source>
</evidence>
<dbReference type="PANTHER" id="PTHR31361">
    <property type="entry name" value="BETA-GLUCAN SYNTHESIS-ASSOCIATED PROTEIN KRE6-RELATED"/>
    <property type="match status" value="1"/>
</dbReference>
<gene>
    <name evidence="12" type="ORF">CYLTODRAFT_345401</name>
</gene>
<feature type="compositionally biased region" description="Low complexity" evidence="9">
    <location>
        <begin position="267"/>
        <end position="278"/>
    </location>
</feature>
<keyword evidence="7" id="KW-0325">Glycoprotein</keyword>
<dbReference type="STRING" id="1314674.A0A0D7BNH9"/>
<accession>A0A0D7BNH9</accession>
<dbReference type="Gene3D" id="2.60.120.200">
    <property type="match status" value="1"/>
</dbReference>
<keyword evidence="4" id="KW-0735">Signal-anchor</keyword>
<keyword evidence="13" id="KW-1185">Reference proteome</keyword>
<dbReference type="Proteomes" id="UP000054007">
    <property type="component" value="Unassembled WGS sequence"/>
</dbReference>
<dbReference type="GO" id="GO:0031505">
    <property type="term" value="P:fungal-type cell wall organization"/>
    <property type="evidence" value="ECO:0007669"/>
    <property type="project" value="TreeGrafter"/>
</dbReference>
<dbReference type="InterPro" id="IPR005629">
    <property type="entry name" value="Skn1/Kre6/Sbg1"/>
</dbReference>
<organism evidence="12 13">
    <name type="scientific">Cylindrobasidium torrendii FP15055 ss-10</name>
    <dbReference type="NCBI Taxonomy" id="1314674"/>
    <lineage>
        <taxon>Eukaryota</taxon>
        <taxon>Fungi</taxon>
        <taxon>Dikarya</taxon>
        <taxon>Basidiomycota</taxon>
        <taxon>Agaricomycotina</taxon>
        <taxon>Agaricomycetes</taxon>
        <taxon>Agaricomycetidae</taxon>
        <taxon>Agaricales</taxon>
        <taxon>Marasmiineae</taxon>
        <taxon>Physalacriaceae</taxon>
        <taxon>Cylindrobasidium</taxon>
    </lineage>
</organism>
<evidence type="ECO:0000256" key="1">
    <source>
        <dbReference type="ARBA" id="ARBA00004606"/>
    </source>
</evidence>
<feature type="domain" description="GH16" evidence="11">
    <location>
        <begin position="95"/>
        <end position="481"/>
    </location>
</feature>
<keyword evidence="5 10" id="KW-1133">Transmembrane helix</keyword>
<proteinExistence type="inferred from homology"/>
<dbReference type="OrthoDB" id="412647at2759"/>
<dbReference type="AlphaFoldDB" id="A0A0D7BNH9"/>
<dbReference type="CDD" id="cd02180">
    <property type="entry name" value="GH16_fungal_KRE6_glucanase"/>
    <property type="match status" value="1"/>
</dbReference>
<dbReference type="PROSITE" id="PS51762">
    <property type="entry name" value="GH16_2"/>
    <property type="match status" value="1"/>
</dbReference>
<dbReference type="PANTHER" id="PTHR31361:SF15">
    <property type="entry name" value="GH16 DOMAIN-CONTAINING PROTEIN"/>
    <property type="match status" value="1"/>
</dbReference>